<dbReference type="AlphaFoldDB" id="A0A3N0AEX1"/>
<sequence length="149" mass="16510">MRKISVSCTLAVFHDGRFWEGVVQRIDNGRLFVSRIVFGAEPSSEEIEQLILSHAWDCLRFSGERKAAACVREDAAGVVLPGRPAQRQRLPRLREGGSPRWAGSARDAGADGFSESAADVPPMAKNPKRRQREVRKQTRRNVSLGAKAQ</sequence>
<evidence type="ECO:0000313" key="2">
    <source>
        <dbReference type="EMBL" id="RNL19614.1"/>
    </source>
</evidence>
<evidence type="ECO:0000313" key="3">
    <source>
        <dbReference type="Proteomes" id="UP000267368"/>
    </source>
</evidence>
<dbReference type="Proteomes" id="UP000267368">
    <property type="component" value="Unassembled WGS sequence"/>
</dbReference>
<evidence type="ECO:0008006" key="4">
    <source>
        <dbReference type="Google" id="ProtNLM"/>
    </source>
</evidence>
<gene>
    <name evidence="2" type="ORF">DMP07_06490</name>
</gene>
<reference evidence="3" key="1">
    <citation type="submission" date="2018-05" db="EMBL/GenBank/DDBJ databases">
        <title>Genome Sequencing of selected type strains of the family Eggerthellaceae.</title>
        <authorList>
            <person name="Danylec N."/>
            <person name="Stoll D.A."/>
            <person name="Doetsch A."/>
            <person name="Huch M."/>
        </authorList>
    </citation>
    <scope>NUCLEOTIDE SEQUENCE [LARGE SCALE GENOMIC DNA]</scope>
    <source>
        <strain evidence="3">DSM 17537</strain>
    </source>
</reference>
<feature type="region of interest" description="Disordered" evidence="1">
    <location>
        <begin position="86"/>
        <end position="149"/>
    </location>
</feature>
<accession>A0A3N0AEX1</accession>
<proteinExistence type="predicted"/>
<dbReference type="EMBL" id="QICB01000004">
    <property type="protein sequence ID" value="RNL19614.1"/>
    <property type="molecule type" value="Genomic_DNA"/>
</dbReference>
<dbReference type="InterPro" id="IPR016787">
    <property type="entry name" value="UCP021328"/>
</dbReference>
<comment type="caution">
    <text evidence="2">The sequence shown here is derived from an EMBL/GenBank/DDBJ whole genome shotgun (WGS) entry which is preliminary data.</text>
</comment>
<feature type="compositionally biased region" description="Basic residues" evidence="1">
    <location>
        <begin position="126"/>
        <end position="139"/>
    </location>
</feature>
<dbReference type="OrthoDB" id="4570726at2"/>
<protein>
    <recommendedName>
        <fullName evidence="4">DUF2992 domain-containing protein</fullName>
    </recommendedName>
</protein>
<dbReference type="Pfam" id="PF11208">
    <property type="entry name" value="DUF2992"/>
    <property type="match status" value="1"/>
</dbReference>
<evidence type="ECO:0000256" key="1">
    <source>
        <dbReference type="SAM" id="MobiDB-lite"/>
    </source>
</evidence>
<organism evidence="2 3">
    <name type="scientific">Slackia faecicanis</name>
    <dbReference type="NCBI Taxonomy" id="255723"/>
    <lineage>
        <taxon>Bacteria</taxon>
        <taxon>Bacillati</taxon>
        <taxon>Actinomycetota</taxon>
        <taxon>Coriobacteriia</taxon>
        <taxon>Eggerthellales</taxon>
        <taxon>Eggerthellaceae</taxon>
        <taxon>Slackia</taxon>
    </lineage>
</organism>
<keyword evidence="3" id="KW-1185">Reference proteome</keyword>
<name>A0A3N0AEX1_9ACTN</name>